<dbReference type="InterPro" id="IPR001173">
    <property type="entry name" value="Glyco_trans_2-like"/>
</dbReference>
<proteinExistence type="predicted"/>
<name>A0A7X6LRB8_9CORY</name>
<protein>
    <submittedName>
        <fullName evidence="4">Glycosyltransferase family 2 protein</fullName>
    </submittedName>
    <submittedName>
        <fullName evidence="3">N-acetylglucosaminyl-diphospho-decaprenol L-rhamnosyltransferase</fullName>
        <ecNumber evidence="3">2.4.1.289</ecNumber>
    </submittedName>
</protein>
<reference evidence="4 5" key="1">
    <citation type="submission" date="2020-04" db="EMBL/GenBank/DDBJ databases">
        <title>MicrobeNet Type strains.</title>
        <authorList>
            <person name="Nicholson A.C."/>
        </authorList>
    </citation>
    <scope>NUCLEOTIDE SEQUENCE [LARGE SCALE GENOMIC DNA]</scope>
    <source>
        <strain evidence="4 5">ATCC 700355</strain>
    </source>
</reference>
<evidence type="ECO:0000259" key="1">
    <source>
        <dbReference type="Pfam" id="PF00535"/>
    </source>
</evidence>
<dbReference type="PANTHER" id="PTHR43179:SF7">
    <property type="entry name" value="RHAMNOSYLTRANSFERASE WBBL"/>
    <property type="match status" value="1"/>
</dbReference>
<comment type="caution">
    <text evidence="4">The sequence shown here is derived from an EMBL/GenBank/DDBJ whole genome shotgun (WGS) entry which is preliminary data.</text>
</comment>
<dbReference type="EC" id="2.4.1.289" evidence="3"/>
<feature type="domain" description="Glycosyltransferase 2-like" evidence="1">
    <location>
        <begin position="22"/>
        <end position="152"/>
    </location>
</feature>
<feature type="domain" description="Glycosyltransferase 2-like" evidence="2">
    <location>
        <begin position="192"/>
        <end position="248"/>
    </location>
</feature>
<keyword evidence="6" id="KW-1185">Reference proteome</keyword>
<dbReference type="InterPro" id="IPR029044">
    <property type="entry name" value="Nucleotide-diphossugar_trans"/>
</dbReference>
<sequence length="312" mass="33650">MIPAIVNADFPNATASGAPLAVVTVTYSPGEHLAQLIASLDAATTQPVHLICADNGSTDGVPQRTAASHDNVEFLPTGGNVGYGAAINAAAASLAQRRRTGAIRDDYFLIVNPDVQFAPGSIDELLRCIDAASRAGAAGPRIEEADGSTYPSAREVPGLATGIGHALLYGIWPGNPFSRAYRANANMHEQRTAGWLSGACLLVRWDAFDAIGGFDERYFMYLEDIDFGDRLARAGWKNLYCPSAVIHHDQGHVAGKFRRVTVPAHHRSAYRFQRDRHPHAWQAPLRWALWLGLQARGAIQLGLRAPRRPAGT</sequence>
<dbReference type="CDD" id="cd04186">
    <property type="entry name" value="GT_2_like_c"/>
    <property type="match status" value="1"/>
</dbReference>
<dbReference type="GO" id="GO:0102096">
    <property type="term" value="F:decaprenyl-N-acetyl-alpha-D-glucosaminyl-pyrophosphate:dTDP-alpha-L-rhamnose rhamnosyltransferase activity"/>
    <property type="evidence" value="ECO:0007669"/>
    <property type="project" value="UniProtKB-EC"/>
</dbReference>
<dbReference type="EMBL" id="JBEPNZ010000001">
    <property type="protein sequence ID" value="MET3945195.1"/>
    <property type="molecule type" value="Genomic_DNA"/>
</dbReference>
<dbReference type="SUPFAM" id="SSF53448">
    <property type="entry name" value="Nucleotide-diphospho-sugar transferases"/>
    <property type="match status" value="1"/>
</dbReference>
<reference evidence="3 6" key="2">
    <citation type="submission" date="2024-06" db="EMBL/GenBank/DDBJ databases">
        <title>Sequencing the genomes of 1000 actinobacteria strains.</title>
        <authorList>
            <person name="Klenk H.-P."/>
        </authorList>
    </citation>
    <scope>NUCLEOTIDE SEQUENCE [LARGE SCALE GENOMIC DNA]</scope>
    <source>
        <strain evidence="3 6">DSM 44265</strain>
    </source>
</reference>
<accession>A0A7X6LRB8</accession>
<dbReference type="Gene3D" id="3.90.550.10">
    <property type="entry name" value="Spore Coat Polysaccharide Biosynthesis Protein SpsA, Chain A"/>
    <property type="match status" value="1"/>
</dbReference>
<dbReference type="EMBL" id="JAAXPF010000005">
    <property type="protein sequence ID" value="NKY68890.1"/>
    <property type="molecule type" value="Genomic_DNA"/>
</dbReference>
<dbReference type="PANTHER" id="PTHR43179">
    <property type="entry name" value="RHAMNOSYLTRANSFERASE WBBL"/>
    <property type="match status" value="1"/>
</dbReference>
<keyword evidence="4" id="KW-0808">Transferase</keyword>
<dbReference type="Pfam" id="PF13632">
    <property type="entry name" value="Glyco_trans_2_3"/>
    <property type="match status" value="1"/>
</dbReference>
<evidence type="ECO:0000313" key="6">
    <source>
        <dbReference type="Proteomes" id="UP001549139"/>
    </source>
</evidence>
<dbReference type="RefSeq" id="WP_168684732.1">
    <property type="nucleotide sequence ID" value="NZ_JAAXPF010000005.1"/>
</dbReference>
<evidence type="ECO:0000313" key="3">
    <source>
        <dbReference type="EMBL" id="MET3945195.1"/>
    </source>
</evidence>
<organism evidence="4 5">
    <name type="scientific">Corynebacterium mucifaciens</name>
    <dbReference type="NCBI Taxonomy" id="57171"/>
    <lineage>
        <taxon>Bacteria</taxon>
        <taxon>Bacillati</taxon>
        <taxon>Actinomycetota</taxon>
        <taxon>Actinomycetes</taxon>
        <taxon>Mycobacteriales</taxon>
        <taxon>Corynebacteriaceae</taxon>
        <taxon>Corynebacterium</taxon>
    </lineage>
</organism>
<dbReference type="Proteomes" id="UP001549139">
    <property type="component" value="Unassembled WGS sequence"/>
</dbReference>
<evidence type="ECO:0000313" key="5">
    <source>
        <dbReference type="Proteomes" id="UP000554284"/>
    </source>
</evidence>
<dbReference type="Proteomes" id="UP000554284">
    <property type="component" value="Unassembled WGS sequence"/>
</dbReference>
<dbReference type="Pfam" id="PF00535">
    <property type="entry name" value="Glycos_transf_2"/>
    <property type="match status" value="1"/>
</dbReference>
<dbReference type="AlphaFoldDB" id="A0A7X6LRB8"/>
<evidence type="ECO:0000259" key="2">
    <source>
        <dbReference type="Pfam" id="PF13632"/>
    </source>
</evidence>
<keyword evidence="3" id="KW-0328">Glycosyltransferase</keyword>
<evidence type="ECO:0000313" key="4">
    <source>
        <dbReference type="EMBL" id="NKY68890.1"/>
    </source>
</evidence>
<gene>
    <name evidence="4" type="ORF">HF989_05805</name>
    <name evidence="3" type="ORF">JOF50_001994</name>
</gene>